<dbReference type="InterPro" id="IPR036390">
    <property type="entry name" value="WH_DNA-bd_sf"/>
</dbReference>
<dbReference type="GO" id="GO:0032259">
    <property type="term" value="P:methylation"/>
    <property type="evidence" value="ECO:0007669"/>
    <property type="project" value="UniProtKB-KW"/>
</dbReference>
<evidence type="ECO:0000256" key="3">
    <source>
        <dbReference type="ARBA" id="ARBA00022691"/>
    </source>
</evidence>
<reference evidence="6" key="1">
    <citation type="submission" date="2020-11" db="EMBL/GenBank/DDBJ databases">
        <authorList>
            <consortium name="DOE Joint Genome Institute"/>
            <person name="Ahrendt S."/>
            <person name="Riley R."/>
            <person name="Andreopoulos W."/>
            <person name="Labutti K."/>
            <person name="Pangilinan J."/>
            <person name="Ruiz-Duenas F.J."/>
            <person name="Barrasa J.M."/>
            <person name="Sanchez-Garcia M."/>
            <person name="Camarero S."/>
            <person name="Miyauchi S."/>
            <person name="Serrano A."/>
            <person name="Linde D."/>
            <person name="Babiker R."/>
            <person name="Drula E."/>
            <person name="Ayuso-Fernandez I."/>
            <person name="Pacheco R."/>
            <person name="Padilla G."/>
            <person name="Ferreira P."/>
            <person name="Barriuso J."/>
            <person name="Kellner H."/>
            <person name="Castanera R."/>
            <person name="Alfaro M."/>
            <person name="Ramirez L."/>
            <person name="Pisabarro A.G."/>
            <person name="Kuo A."/>
            <person name="Tritt A."/>
            <person name="Lipzen A."/>
            <person name="He G."/>
            <person name="Yan M."/>
            <person name="Ng V."/>
            <person name="Cullen D."/>
            <person name="Martin F."/>
            <person name="Rosso M.-N."/>
            <person name="Henrissat B."/>
            <person name="Hibbett D."/>
            <person name="Martinez A.T."/>
            <person name="Grigoriev I.V."/>
        </authorList>
    </citation>
    <scope>NUCLEOTIDE SEQUENCE</scope>
    <source>
        <strain evidence="6">MF-IS2</strain>
    </source>
</reference>
<dbReference type="InterPro" id="IPR036388">
    <property type="entry name" value="WH-like_DNA-bd_sf"/>
</dbReference>
<dbReference type="PANTHER" id="PTHR43712:SF2">
    <property type="entry name" value="O-METHYLTRANSFERASE CICE"/>
    <property type="match status" value="1"/>
</dbReference>
<feature type="compositionally biased region" description="Polar residues" evidence="4">
    <location>
        <begin position="811"/>
        <end position="831"/>
    </location>
</feature>
<dbReference type="OrthoDB" id="2410195at2759"/>
<dbReference type="SUPFAM" id="SSF53335">
    <property type="entry name" value="S-adenosyl-L-methionine-dependent methyltransferases"/>
    <property type="match status" value="1"/>
</dbReference>
<feature type="compositionally biased region" description="Low complexity" evidence="4">
    <location>
        <begin position="910"/>
        <end position="919"/>
    </location>
</feature>
<accession>A0A9P6C0A2</accession>
<feature type="region of interest" description="Disordered" evidence="4">
    <location>
        <begin position="785"/>
        <end position="995"/>
    </location>
</feature>
<evidence type="ECO:0000256" key="4">
    <source>
        <dbReference type="SAM" id="MobiDB-lite"/>
    </source>
</evidence>
<feature type="compositionally biased region" description="Basic and acidic residues" evidence="4">
    <location>
        <begin position="658"/>
        <end position="669"/>
    </location>
</feature>
<keyword evidence="2" id="KW-0808">Transferase</keyword>
<dbReference type="AlphaFoldDB" id="A0A9P6C0A2"/>
<protein>
    <recommendedName>
        <fullName evidence="5">O-methyltransferase C-terminal domain-containing protein</fullName>
    </recommendedName>
</protein>
<keyword evidence="1" id="KW-0489">Methyltransferase</keyword>
<evidence type="ECO:0000313" key="6">
    <source>
        <dbReference type="EMBL" id="KAF9447111.1"/>
    </source>
</evidence>
<dbReference type="EMBL" id="MU151215">
    <property type="protein sequence ID" value="KAF9447111.1"/>
    <property type="molecule type" value="Genomic_DNA"/>
</dbReference>
<feature type="region of interest" description="Disordered" evidence="4">
    <location>
        <begin position="654"/>
        <end position="673"/>
    </location>
</feature>
<keyword evidence="3" id="KW-0949">S-adenosyl-L-methionine</keyword>
<dbReference type="PANTHER" id="PTHR43712">
    <property type="entry name" value="PUTATIVE (AFU_ORTHOLOGUE AFUA_4G14580)-RELATED"/>
    <property type="match status" value="1"/>
</dbReference>
<feature type="compositionally biased region" description="Polar residues" evidence="4">
    <location>
        <begin position="741"/>
        <end position="752"/>
    </location>
</feature>
<dbReference type="Proteomes" id="UP000807342">
    <property type="component" value="Unassembled WGS sequence"/>
</dbReference>
<dbReference type="GO" id="GO:0008171">
    <property type="term" value="F:O-methyltransferase activity"/>
    <property type="evidence" value="ECO:0007669"/>
    <property type="project" value="InterPro"/>
</dbReference>
<sequence length="1060" mass="114000">MTFSVLRALHGIIGEALDNIEAVYALHASQDRPLGKDKSPYPSGYSNSPHSGTTRSGHRSTLSVNSLSDAYASPPPSPCIKTEHSDPDSMPQPSIDFPSLDAPCDSSSIAEALTQHPDVVSATNRIIAACGQMTATVQTPFLTICDAVMGYHLPSCMRLFEASHTPEILREAGSAGSHVCLISEKNGVDKVKLAHILRLLATHHVVRELSPDVFALNRVSSMIDTGKRFQDVQQWTAGGVPEKKYEGTSGTAAFVGLCADEIFKSSAYLTETYLLSQSKITKAGSEPTRAPFCFAFGTVESRIGFFGWLEGHAELNSVNNLALTEDVRVETSGGAVYTPVKAAIRNPGSVKHTSLGPSSARDNSNSNRFRLERFGKAMSGTCSWEAPGAILNSFDWHSLAQNSVIVDVGGGIGSTSMLLASAFSSLDKDGLDLRFIIQDRPIVVEMGEKAWKAKCPEFLENGTALFQAHDFFTPQPVKQAAVFLLRVVLHDWPDDFARRILIQLREAAMPDTKLLLGDFVLPLACPDETDKDELLEGIQGAESMLASPPLLANLGKASANAYWMDLTMQVMFNAQERTLRETVALAASAGWKVTRVTKCGASHFGYIVAVPAPIPSQIRYQSGGAALYRDPSFVNPKSQASLKGAAIFTNNPARHRDKHEERDLIERSSSRCGTPTFGSRMQLSFVEEALARFGSAIRSRKPSAKPAVPPKPTLLKQAITLAPVPSVKKKSSPLSVPPLATSPSPVSPTTKGLPSPKFHLPSSEQRAAPKRMSLANLRIPFSSEPVPPLPIGRVPPSPMSPIRPLPRRSSIAQLSSPYGQQKNQPTSSLLASPSLVPIRHVPEPGSLLNSRQGSLTYGIPIPTSPSKSLHRRGSEREPQVQLPMWKSPSRPAQQSQHRTMTRRASLAQLQMPSSSQRVPSQPPPQAAAQLRKRTKSAAGLSSRTGQRVVNAATPANRVNSSHEDGLDNCAGVGSSQWGALPGRGGGTSLRSEKGREVAMAGGFPELLSLTDINLGASVSECDQYHTQEDQGDSDSEYGPVNVLAAAARIERGDLRKRDSP</sequence>
<feature type="compositionally biased region" description="Polar residues" evidence="4">
    <location>
        <begin position="44"/>
        <end position="68"/>
    </location>
</feature>
<dbReference type="Gene3D" id="1.10.10.10">
    <property type="entry name" value="Winged helix-like DNA-binding domain superfamily/Winged helix DNA-binding domain"/>
    <property type="match status" value="1"/>
</dbReference>
<feature type="domain" description="O-methyltransferase C-terminal" evidence="5">
    <location>
        <begin position="375"/>
        <end position="531"/>
    </location>
</feature>
<feature type="compositionally biased region" description="Low complexity" evidence="4">
    <location>
        <begin position="727"/>
        <end position="739"/>
    </location>
</feature>
<dbReference type="PROSITE" id="PS51683">
    <property type="entry name" value="SAM_OMT_II"/>
    <property type="match status" value="1"/>
</dbReference>
<evidence type="ECO:0000256" key="1">
    <source>
        <dbReference type="ARBA" id="ARBA00022603"/>
    </source>
</evidence>
<gene>
    <name evidence="6" type="ORF">P691DRAFT_776367</name>
</gene>
<dbReference type="InterPro" id="IPR001077">
    <property type="entry name" value="COMT_C"/>
</dbReference>
<keyword evidence="7" id="KW-1185">Reference proteome</keyword>
<proteinExistence type="predicted"/>
<feature type="region of interest" description="Disordered" evidence="4">
    <location>
        <begin position="727"/>
        <end position="769"/>
    </location>
</feature>
<evidence type="ECO:0000313" key="7">
    <source>
        <dbReference type="Proteomes" id="UP000807342"/>
    </source>
</evidence>
<evidence type="ECO:0000259" key="5">
    <source>
        <dbReference type="Pfam" id="PF00891"/>
    </source>
</evidence>
<dbReference type="InterPro" id="IPR016461">
    <property type="entry name" value="COMT-like"/>
</dbReference>
<dbReference type="Gene3D" id="3.40.50.150">
    <property type="entry name" value="Vaccinia Virus protein VP39"/>
    <property type="match status" value="1"/>
</dbReference>
<feature type="region of interest" description="Disordered" evidence="4">
    <location>
        <begin position="32"/>
        <end position="97"/>
    </location>
</feature>
<dbReference type="Pfam" id="PF00891">
    <property type="entry name" value="Methyltransf_2"/>
    <property type="match status" value="1"/>
</dbReference>
<comment type="caution">
    <text evidence="6">The sequence shown here is derived from an EMBL/GenBank/DDBJ whole genome shotgun (WGS) entry which is preliminary data.</text>
</comment>
<dbReference type="SUPFAM" id="SSF46785">
    <property type="entry name" value="Winged helix' DNA-binding domain"/>
    <property type="match status" value="1"/>
</dbReference>
<evidence type="ECO:0000256" key="2">
    <source>
        <dbReference type="ARBA" id="ARBA00022679"/>
    </source>
</evidence>
<name>A0A9P6C0A2_9AGAR</name>
<dbReference type="InterPro" id="IPR029063">
    <property type="entry name" value="SAM-dependent_MTases_sf"/>
</dbReference>
<feature type="compositionally biased region" description="Pro residues" evidence="4">
    <location>
        <begin position="785"/>
        <end position="804"/>
    </location>
</feature>
<organism evidence="6 7">
    <name type="scientific">Macrolepiota fuliginosa MF-IS2</name>
    <dbReference type="NCBI Taxonomy" id="1400762"/>
    <lineage>
        <taxon>Eukaryota</taxon>
        <taxon>Fungi</taxon>
        <taxon>Dikarya</taxon>
        <taxon>Basidiomycota</taxon>
        <taxon>Agaricomycotina</taxon>
        <taxon>Agaricomycetes</taxon>
        <taxon>Agaricomycetidae</taxon>
        <taxon>Agaricales</taxon>
        <taxon>Agaricineae</taxon>
        <taxon>Agaricaceae</taxon>
        <taxon>Macrolepiota</taxon>
    </lineage>
</organism>